<gene>
    <name evidence="7" type="ORF">XM53_14400</name>
</gene>
<dbReference type="GO" id="GO:0012505">
    <property type="term" value="C:endomembrane system"/>
    <property type="evidence" value="ECO:0007669"/>
    <property type="project" value="UniProtKB-SubCell"/>
</dbReference>
<dbReference type="OrthoDB" id="582337at2"/>
<dbReference type="RefSeq" id="WP_057794488.1">
    <property type="nucleotide sequence ID" value="NZ_LAXJ01000016.1"/>
</dbReference>
<organism evidence="7 8">
    <name type="scientific">Roseovarius atlanticus</name>
    <dbReference type="NCBI Taxonomy" id="1641875"/>
    <lineage>
        <taxon>Bacteria</taxon>
        <taxon>Pseudomonadati</taxon>
        <taxon>Pseudomonadota</taxon>
        <taxon>Alphaproteobacteria</taxon>
        <taxon>Rhodobacterales</taxon>
        <taxon>Roseobacteraceae</taxon>
        <taxon>Roseovarius</taxon>
    </lineage>
</organism>
<reference evidence="7 8" key="1">
    <citation type="submission" date="2015-04" db="EMBL/GenBank/DDBJ databases">
        <title>The draft genome sequence of Roseovarius sp.R12b.</title>
        <authorList>
            <person name="Li G."/>
            <person name="Lai Q."/>
            <person name="Shao Z."/>
            <person name="Yan P."/>
        </authorList>
    </citation>
    <scope>NUCLEOTIDE SEQUENCE [LARGE SCALE GENOMIC DNA]</scope>
    <source>
        <strain evidence="7 8">R12B</strain>
    </source>
</reference>
<evidence type="ECO:0000259" key="6">
    <source>
        <dbReference type="Pfam" id="PF02656"/>
    </source>
</evidence>
<dbReference type="PATRIC" id="fig|1641875.4.peg.684"/>
<comment type="caution">
    <text evidence="7">The sequence shown here is derived from an EMBL/GenBank/DDBJ whole genome shotgun (WGS) entry which is preliminary data.</text>
</comment>
<keyword evidence="2 5" id="KW-0812">Transmembrane</keyword>
<accession>A0A0T5NSI6</accession>
<evidence type="ECO:0000256" key="1">
    <source>
        <dbReference type="ARBA" id="ARBA00004127"/>
    </source>
</evidence>
<dbReference type="STRING" id="1641875.XM53_14400"/>
<feature type="domain" description="DUF202" evidence="6">
    <location>
        <begin position="28"/>
        <end position="94"/>
    </location>
</feature>
<dbReference type="InterPro" id="IPR003807">
    <property type="entry name" value="DUF202"/>
</dbReference>
<evidence type="ECO:0000313" key="8">
    <source>
        <dbReference type="Proteomes" id="UP000051295"/>
    </source>
</evidence>
<name>A0A0T5NSI6_9RHOB</name>
<evidence type="ECO:0000256" key="5">
    <source>
        <dbReference type="SAM" id="Phobius"/>
    </source>
</evidence>
<evidence type="ECO:0000256" key="2">
    <source>
        <dbReference type="ARBA" id="ARBA00022692"/>
    </source>
</evidence>
<keyword evidence="4 5" id="KW-0472">Membrane</keyword>
<dbReference type="Pfam" id="PF02656">
    <property type="entry name" value="DUF202"/>
    <property type="match status" value="1"/>
</dbReference>
<dbReference type="AlphaFoldDB" id="A0A0T5NSI6"/>
<feature type="transmembrane region" description="Helical" evidence="5">
    <location>
        <begin position="37"/>
        <end position="59"/>
    </location>
</feature>
<feature type="transmembrane region" description="Helical" evidence="5">
    <location>
        <begin position="106"/>
        <end position="128"/>
    </location>
</feature>
<protein>
    <submittedName>
        <fullName evidence="7">DNA polymerase III subunit gamma/tau</fullName>
    </submittedName>
</protein>
<sequence>MPQDDADHGEQDKKTRWAENRTDWASDRTILANERTFNSWMGTGLGAVGVAIGLKAVFGDFEPTWAAKAVASVFLGIAIVVFWAARNQARKTIRSMENYDAAPMPTKNFTLLASLMTLATLAVGAILWHL</sequence>
<keyword evidence="3 5" id="KW-1133">Transmembrane helix</keyword>
<dbReference type="Proteomes" id="UP000051295">
    <property type="component" value="Unassembled WGS sequence"/>
</dbReference>
<proteinExistence type="predicted"/>
<evidence type="ECO:0000313" key="7">
    <source>
        <dbReference type="EMBL" id="KRS11877.1"/>
    </source>
</evidence>
<evidence type="ECO:0000256" key="3">
    <source>
        <dbReference type="ARBA" id="ARBA00022989"/>
    </source>
</evidence>
<comment type="subcellular location">
    <subcellularLocation>
        <location evidence="1">Endomembrane system</location>
        <topology evidence="1">Multi-pass membrane protein</topology>
    </subcellularLocation>
</comment>
<dbReference type="EMBL" id="LAXJ01000016">
    <property type="protein sequence ID" value="KRS11877.1"/>
    <property type="molecule type" value="Genomic_DNA"/>
</dbReference>
<keyword evidence="8" id="KW-1185">Reference proteome</keyword>
<evidence type="ECO:0000256" key="4">
    <source>
        <dbReference type="ARBA" id="ARBA00023136"/>
    </source>
</evidence>
<feature type="transmembrane region" description="Helical" evidence="5">
    <location>
        <begin position="65"/>
        <end position="85"/>
    </location>
</feature>